<dbReference type="Proteomes" id="UP000714380">
    <property type="component" value="Unassembled WGS sequence"/>
</dbReference>
<sequence length="52" mass="5579">MTQKTTNPSVMDHEKQYSPLAGEASPENAAARANQIAAQIKAHMKSKGAKLK</sequence>
<keyword evidence="2" id="KW-1185">Reference proteome</keyword>
<comment type="caution">
    <text evidence="1">The sequence shown here is derived from an EMBL/GenBank/DDBJ whole genome shotgun (WGS) entry which is preliminary data.</text>
</comment>
<protein>
    <submittedName>
        <fullName evidence="1">Uncharacterized protein</fullName>
    </submittedName>
</protein>
<name>A0ABS7ZQ30_9GAMM</name>
<organism evidence="1 2">
    <name type="scientific">Thalassolituus marinus</name>
    <dbReference type="NCBI Taxonomy" id="671053"/>
    <lineage>
        <taxon>Bacteria</taxon>
        <taxon>Pseudomonadati</taxon>
        <taxon>Pseudomonadota</taxon>
        <taxon>Gammaproteobacteria</taxon>
        <taxon>Oceanospirillales</taxon>
        <taxon>Oceanospirillaceae</taxon>
        <taxon>Thalassolituus</taxon>
    </lineage>
</organism>
<evidence type="ECO:0000313" key="1">
    <source>
        <dbReference type="EMBL" id="MCA6063808.1"/>
    </source>
</evidence>
<reference evidence="1 2" key="1">
    <citation type="submission" date="2020-12" db="EMBL/GenBank/DDBJ databases">
        <title>Novel Thalassolituus-related marine hydrocarbonoclastic bacteria mediated algae-derived hydrocarbons mineralization in twilight zone of the northern South China Sea.</title>
        <authorList>
            <person name="Dong C."/>
        </authorList>
    </citation>
    <scope>NUCLEOTIDE SEQUENCE [LARGE SCALE GENOMIC DNA]</scope>
    <source>
        <strain evidence="1 2">IMCC1826</strain>
    </source>
</reference>
<gene>
    <name evidence="1" type="ORF">I9W95_09330</name>
</gene>
<dbReference type="RefSeq" id="WP_225674170.1">
    <property type="nucleotide sequence ID" value="NZ_JAEDAH010000043.1"/>
</dbReference>
<proteinExistence type="predicted"/>
<dbReference type="EMBL" id="JAEDAH010000043">
    <property type="protein sequence ID" value="MCA6063808.1"/>
    <property type="molecule type" value="Genomic_DNA"/>
</dbReference>
<evidence type="ECO:0000313" key="2">
    <source>
        <dbReference type="Proteomes" id="UP000714380"/>
    </source>
</evidence>
<accession>A0ABS7ZQ30</accession>